<sequence length="218" mass="24103">MNTQQAVAVSMYKAGETVAAIIDATGLDQDEIADAVRAAGHHFFAEPQDGSPAAPARNTPQGLIAWGMQHQSPKMQRLADQARTALADLQQARRRRPSSQPPRNGSATPSRPWPTPRTPCAPRRERPPAGRRTAPRPPRSGPGPPHGHTRRHRRHDPARRRRRLPAAAEGAPVLRDLLALRIARTNWPYPALELVRPDGRGWLLIPLTLDLTTRDQED</sequence>
<dbReference type="OrthoDB" id="515849at85011"/>
<feature type="region of interest" description="Disordered" evidence="1">
    <location>
        <begin position="90"/>
        <end position="167"/>
    </location>
</feature>
<organism evidence="2 3">
    <name type="scientific">Kitasatospora cheerisanensis KCTC 2395</name>
    <dbReference type="NCBI Taxonomy" id="1348663"/>
    <lineage>
        <taxon>Bacteria</taxon>
        <taxon>Bacillati</taxon>
        <taxon>Actinomycetota</taxon>
        <taxon>Actinomycetes</taxon>
        <taxon>Kitasatosporales</taxon>
        <taxon>Streptomycetaceae</taxon>
        <taxon>Kitasatospora</taxon>
    </lineage>
</organism>
<gene>
    <name evidence="2" type="ORF">KCH_49310</name>
</gene>
<dbReference type="AlphaFoldDB" id="A0A066YTY1"/>
<protein>
    <submittedName>
        <fullName evidence="2">Uncharacterized protein</fullName>
    </submittedName>
</protein>
<comment type="caution">
    <text evidence="2">The sequence shown here is derived from an EMBL/GenBank/DDBJ whole genome shotgun (WGS) entry which is preliminary data.</text>
</comment>
<keyword evidence="3" id="KW-1185">Reference proteome</keyword>
<dbReference type="EMBL" id="JNBY01000095">
    <property type="protein sequence ID" value="KDN83449.1"/>
    <property type="molecule type" value="Genomic_DNA"/>
</dbReference>
<accession>A0A066YTY1</accession>
<proteinExistence type="predicted"/>
<feature type="compositionally biased region" description="Basic residues" evidence="1">
    <location>
        <begin position="147"/>
        <end position="164"/>
    </location>
</feature>
<evidence type="ECO:0000313" key="2">
    <source>
        <dbReference type="EMBL" id="KDN83449.1"/>
    </source>
</evidence>
<dbReference type="HOGENOM" id="CLU_1265545_0_0_11"/>
<reference evidence="2 3" key="1">
    <citation type="submission" date="2014-05" db="EMBL/GenBank/DDBJ databases">
        <title>Draft Genome Sequence of Kitasatospora cheerisanensis KCTC 2395.</title>
        <authorList>
            <person name="Nam D.H."/>
        </authorList>
    </citation>
    <scope>NUCLEOTIDE SEQUENCE [LARGE SCALE GENOMIC DNA]</scope>
    <source>
        <strain evidence="2 3">KCTC 2395</strain>
    </source>
</reference>
<feature type="compositionally biased region" description="Pro residues" evidence="1">
    <location>
        <begin position="135"/>
        <end position="145"/>
    </location>
</feature>
<name>A0A066YTY1_9ACTN</name>
<evidence type="ECO:0000256" key="1">
    <source>
        <dbReference type="SAM" id="MobiDB-lite"/>
    </source>
</evidence>
<dbReference type="PATRIC" id="fig|1348663.4.peg.4766"/>
<evidence type="ECO:0000313" key="3">
    <source>
        <dbReference type="Proteomes" id="UP000027178"/>
    </source>
</evidence>
<dbReference type="RefSeq" id="WP_157032166.1">
    <property type="nucleotide sequence ID" value="NZ_KK853997.1"/>
</dbReference>
<dbReference type="Proteomes" id="UP000027178">
    <property type="component" value="Unassembled WGS sequence"/>
</dbReference>